<dbReference type="Proteomes" id="UP000019202">
    <property type="component" value="Unassembled WGS sequence"/>
</dbReference>
<evidence type="ECO:0000313" key="2">
    <source>
        <dbReference type="Proteomes" id="UP000019202"/>
    </source>
</evidence>
<keyword evidence="2" id="KW-1185">Reference proteome</keyword>
<gene>
    <name evidence="1" type="ORF">XSR1_520019</name>
</gene>
<evidence type="ECO:0000313" key="1">
    <source>
        <dbReference type="EMBL" id="CDL84807.1"/>
    </source>
</evidence>
<dbReference type="EMBL" id="CBXF010000113">
    <property type="protein sequence ID" value="CDL84807.1"/>
    <property type="molecule type" value="Genomic_DNA"/>
</dbReference>
<proteinExistence type="predicted"/>
<name>W1J218_9GAMM</name>
<reference evidence="1" key="1">
    <citation type="submission" date="2013-11" db="EMBL/GenBank/DDBJ databases">
        <title>Draft genome sequence and annotation of the entomopathogenic bacteria, Xenorhabdus cabanillasi strain JM26 and Xenorhabdus szentirmai strain DSM 16338.</title>
        <authorList>
            <person name="Gualtieri M."/>
            <person name="Ogier J.C."/>
            <person name="Pages S."/>
            <person name="Givaudan A."/>
            <person name="Gaudriault S."/>
        </authorList>
    </citation>
    <scope>NUCLEOTIDE SEQUENCE [LARGE SCALE GENOMIC DNA]</scope>
    <source>
        <strain evidence="1">DSM 16338</strain>
    </source>
</reference>
<sequence length="40" mass="4701">MSNTIVSSLHQNYGNENLREEVLNEFEGRNEKNALMFLMK</sequence>
<protein>
    <submittedName>
        <fullName evidence="1">Uncharacterized protein</fullName>
    </submittedName>
</protein>
<comment type="caution">
    <text evidence="1">The sequence shown here is derived from an EMBL/GenBank/DDBJ whole genome shotgun (WGS) entry which is preliminary data.</text>
</comment>
<dbReference type="AlphaFoldDB" id="W1J218"/>
<organism evidence="1 2">
    <name type="scientific">Xenorhabdus szentirmaii DSM 16338</name>
    <dbReference type="NCBI Taxonomy" id="1427518"/>
    <lineage>
        <taxon>Bacteria</taxon>
        <taxon>Pseudomonadati</taxon>
        <taxon>Pseudomonadota</taxon>
        <taxon>Gammaproteobacteria</taxon>
        <taxon>Enterobacterales</taxon>
        <taxon>Morganellaceae</taxon>
        <taxon>Xenorhabdus</taxon>
    </lineage>
</organism>
<accession>W1J218</accession>